<sequence>MLKLVVAILFFYQFFSLIIHSLLFFSYKWSVDTTYKGMKTMIKIAARSSLSVIAVFFIISVIAFSSLKISSFSFVGNESSRTDSFLYILSLENHSLHSILPSHPDRSLGKVALEILTNINLADMKTFLFTEIPGLYASSPKILIAGQGTDFTNLPIESPPPKDFGMHEEPDETETQPDDEKRELTNDYIAYIYHSHTWESFYPLVPGSKDPSNKEKNVTLLGKRLGEKLEERGIKTLVDESDTQEKLLKRGMKYYQSYAMSRESVAEAMGQNKQLQLMFDIHRDSARKHVTTKEINGKSYAKLYFVVGTAHPNYGKNLQFAGKLNSLIEKKYPGLSRGVLDKSKTEGNGIYNQDLFEHNLIIEIGGVDNTLEELNRTVDVLAEVISDYYWGEAVEASKNK</sequence>
<gene>
    <name evidence="3" type="ORF">J2S14_000525</name>
</gene>
<dbReference type="Pfam" id="PF07454">
    <property type="entry name" value="SpoIIP"/>
    <property type="match status" value="1"/>
</dbReference>
<protein>
    <submittedName>
        <fullName evidence="3">Stage II sporulation protein P</fullName>
    </submittedName>
</protein>
<feature type="transmembrane region" description="Helical" evidence="2">
    <location>
        <begin position="48"/>
        <end position="67"/>
    </location>
</feature>
<organism evidence="3 4">
    <name type="scientific">Lederbergia wuyishanensis</name>
    <dbReference type="NCBI Taxonomy" id="1347903"/>
    <lineage>
        <taxon>Bacteria</taxon>
        <taxon>Bacillati</taxon>
        <taxon>Bacillota</taxon>
        <taxon>Bacilli</taxon>
        <taxon>Bacillales</taxon>
        <taxon>Bacillaceae</taxon>
        <taxon>Lederbergia</taxon>
    </lineage>
</organism>
<dbReference type="Proteomes" id="UP001232343">
    <property type="component" value="Unassembled WGS sequence"/>
</dbReference>
<feature type="region of interest" description="Disordered" evidence="1">
    <location>
        <begin position="155"/>
        <end position="181"/>
    </location>
</feature>
<evidence type="ECO:0000256" key="1">
    <source>
        <dbReference type="SAM" id="MobiDB-lite"/>
    </source>
</evidence>
<dbReference type="RefSeq" id="WP_244679959.1">
    <property type="nucleotide sequence ID" value="NZ_JALIRM010000001.1"/>
</dbReference>
<evidence type="ECO:0000313" key="3">
    <source>
        <dbReference type="EMBL" id="MDQ0341732.1"/>
    </source>
</evidence>
<dbReference type="InterPro" id="IPR010897">
    <property type="entry name" value="Spore_II_P"/>
</dbReference>
<keyword evidence="2" id="KW-0472">Membrane</keyword>
<evidence type="ECO:0000256" key="2">
    <source>
        <dbReference type="SAM" id="Phobius"/>
    </source>
</evidence>
<name>A0ABU0D000_9BACI</name>
<dbReference type="NCBIfam" id="TIGR02867">
    <property type="entry name" value="spore_II_P"/>
    <property type="match status" value="1"/>
</dbReference>
<accession>A0ABU0D000</accession>
<evidence type="ECO:0000313" key="4">
    <source>
        <dbReference type="Proteomes" id="UP001232343"/>
    </source>
</evidence>
<dbReference type="SUPFAM" id="SSF53187">
    <property type="entry name" value="Zn-dependent exopeptidases"/>
    <property type="match status" value="1"/>
</dbReference>
<dbReference type="EMBL" id="JAUSUO010000001">
    <property type="protein sequence ID" value="MDQ0341732.1"/>
    <property type="molecule type" value="Genomic_DNA"/>
</dbReference>
<reference evidence="3 4" key="1">
    <citation type="submission" date="2023-07" db="EMBL/GenBank/DDBJ databases">
        <title>Genomic Encyclopedia of Type Strains, Phase IV (KMG-IV): sequencing the most valuable type-strain genomes for metagenomic binning, comparative biology and taxonomic classification.</title>
        <authorList>
            <person name="Goeker M."/>
        </authorList>
    </citation>
    <scope>NUCLEOTIDE SEQUENCE [LARGE SCALE GENOMIC DNA]</scope>
    <source>
        <strain evidence="3 4">DSM 27848</strain>
    </source>
</reference>
<comment type="caution">
    <text evidence="3">The sequence shown here is derived from an EMBL/GenBank/DDBJ whole genome shotgun (WGS) entry which is preliminary data.</text>
</comment>
<proteinExistence type="predicted"/>
<keyword evidence="4" id="KW-1185">Reference proteome</keyword>
<feature type="transmembrane region" description="Helical" evidence="2">
    <location>
        <begin position="6"/>
        <end position="27"/>
    </location>
</feature>
<keyword evidence="2" id="KW-0812">Transmembrane</keyword>
<keyword evidence="2" id="KW-1133">Transmembrane helix</keyword>